<feature type="region of interest" description="Disordered" evidence="1">
    <location>
        <begin position="34"/>
        <end position="53"/>
    </location>
</feature>
<proteinExistence type="predicted"/>
<reference evidence="3" key="2">
    <citation type="submission" date="2015-01" db="EMBL/GenBank/DDBJ databases">
        <title>Evolutionary Origins and Diversification of the Mycorrhizal Mutualists.</title>
        <authorList>
            <consortium name="DOE Joint Genome Institute"/>
            <consortium name="Mycorrhizal Genomics Consortium"/>
            <person name="Kohler A."/>
            <person name="Kuo A."/>
            <person name="Nagy L.G."/>
            <person name="Floudas D."/>
            <person name="Copeland A."/>
            <person name="Barry K.W."/>
            <person name="Cichocki N."/>
            <person name="Veneault-Fourrey C."/>
            <person name="LaButti K."/>
            <person name="Lindquist E.A."/>
            <person name="Lipzen A."/>
            <person name="Lundell T."/>
            <person name="Morin E."/>
            <person name="Murat C."/>
            <person name="Riley R."/>
            <person name="Ohm R."/>
            <person name="Sun H."/>
            <person name="Tunlid A."/>
            <person name="Henrissat B."/>
            <person name="Grigoriev I.V."/>
            <person name="Hibbett D.S."/>
            <person name="Martin F."/>
        </authorList>
    </citation>
    <scope>NUCLEOTIDE SEQUENCE [LARGE SCALE GENOMIC DNA]</scope>
    <source>
        <strain evidence="3">UH-Slu-Lm8-n1</strain>
    </source>
</reference>
<reference evidence="2 3" key="1">
    <citation type="submission" date="2014-04" db="EMBL/GenBank/DDBJ databases">
        <authorList>
            <consortium name="DOE Joint Genome Institute"/>
            <person name="Kuo A."/>
            <person name="Ruytinx J."/>
            <person name="Rineau F."/>
            <person name="Colpaert J."/>
            <person name="Kohler A."/>
            <person name="Nagy L.G."/>
            <person name="Floudas D."/>
            <person name="Copeland A."/>
            <person name="Barry K.W."/>
            <person name="Cichocki N."/>
            <person name="Veneault-Fourrey C."/>
            <person name="LaButti K."/>
            <person name="Lindquist E.A."/>
            <person name="Lipzen A."/>
            <person name="Lundell T."/>
            <person name="Morin E."/>
            <person name="Murat C."/>
            <person name="Sun H."/>
            <person name="Tunlid A."/>
            <person name="Henrissat B."/>
            <person name="Grigoriev I.V."/>
            <person name="Hibbett D.S."/>
            <person name="Martin F."/>
            <person name="Nordberg H.P."/>
            <person name="Cantor M.N."/>
            <person name="Hua S.X."/>
        </authorList>
    </citation>
    <scope>NUCLEOTIDE SEQUENCE [LARGE SCALE GENOMIC DNA]</scope>
    <source>
        <strain evidence="2 3">UH-Slu-Lm8-n1</strain>
    </source>
</reference>
<accession>A0A0D0AHT2</accession>
<dbReference type="HOGENOM" id="CLU_3070231_0_0_1"/>
<sequence>MERLCLDDWLTVLTTITYLYKSGRCVYHLLSAKTSSSIPKKKDQRDWRRGDFS</sequence>
<feature type="compositionally biased region" description="Basic and acidic residues" evidence="1">
    <location>
        <begin position="40"/>
        <end position="53"/>
    </location>
</feature>
<dbReference type="AlphaFoldDB" id="A0A0D0AHT2"/>
<dbReference type="Proteomes" id="UP000054485">
    <property type="component" value="Unassembled WGS sequence"/>
</dbReference>
<evidence type="ECO:0000256" key="1">
    <source>
        <dbReference type="SAM" id="MobiDB-lite"/>
    </source>
</evidence>
<evidence type="ECO:0000313" key="3">
    <source>
        <dbReference type="Proteomes" id="UP000054485"/>
    </source>
</evidence>
<gene>
    <name evidence="2" type="ORF">CY34DRAFT_806123</name>
</gene>
<dbReference type="InParanoid" id="A0A0D0AHT2"/>
<dbReference type="EMBL" id="KN835270">
    <property type="protein sequence ID" value="KIK41396.1"/>
    <property type="molecule type" value="Genomic_DNA"/>
</dbReference>
<organism evidence="2 3">
    <name type="scientific">Suillus luteus UH-Slu-Lm8-n1</name>
    <dbReference type="NCBI Taxonomy" id="930992"/>
    <lineage>
        <taxon>Eukaryota</taxon>
        <taxon>Fungi</taxon>
        <taxon>Dikarya</taxon>
        <taxon>Basidiomycota</taxon>
        <taxon>Agaricomycotina</taxon>
        <taxon>Agaricomycetes</taxon>
        <taxon>Agaricomycetidae</taxon>
        <taxon>Boletales</taxon>
        <taxon>Suillineae</taxon>
        <taxon>Suillaceae</taxon>
        <taxon>Suillus</taxon>
    </lineage>
</organism>
<evidence type="ECO:0000313" key="2">
    <source>
        <dbReference type="EMBL" id="KIK41396.1"/>
    </source>
</evidence>
<keyword evidence="3" id="KW-1185">Reference proteome</keyword>
<protein>
    <submittedName>
        <fullName evidence="2">Uncharacterized protein</fullName>
    </submittedName>
</protein>
<name>A0A0D0AHT2_9AGAM</name>